<dbReference type="PANTHER" id="PTHR33744:SF15">
    <property type="entry name" value="CARBOHYDRATE DIACID REGULATOR"/>
    <property type="match status" value="1"/>
</dbReference>
<dbReference type="AlphaFoldDB" id="A0A9X4QQJ4"/>
<comment type="similarity">
    <text evidence="1">Belongs to the CdaR family.</text>
</comment>
<dbReference type="RefSeq" id="WP_277567518.1">
    <property type="nucleotide sequence ID" value="NZ_JAPDHZ010000004.1"/>
</dbReference>
<dbReference type="InterPro" id="IPR042070">
    <property type="entry name" value="PucR_C-HTH_sf"/>
</dbReference>
<protein>
    <submittedName>
        <fullName evidence="5">Helix-turn-helix domain-containing protein</fullName>
    </submittedName>
</protein>
<reference evidence="5 6" key="1">
    <citation type="submission" date="2022-10" db="EMBL/GenBank/DDBJ databases">
        <title>Comparative genomic analysis of Cohnella hashimotonis sp. nov., isolated from the International Space Station.</title>
        <authorList>
            <person name="Simpson A."/>
            <person name="Venkateswaran K."/>
        </authorList>
    </citation>
    <scope>NUCLEOTIDE SEQUENCE [LARGE SCALE GENOMIC DNA]</scope>
    <source>
        <strain evidence="5 6">DSM 18997</strain>
    </source>
</reference>
<sequence>MILDQIAQTIVDHTSEIIDYPIIITDEKGTIIGSTDRGRLGSLHIASIDVLRKNRTISYETGDVKALDNVLPGIAMPILLNDAVIGVLGIAGEPDSIKKYVQLVKSHVELMFHESFKKETSALETKALDTLVQYLLFSSPADESGTMIEYGRLLGYRFDLDRVCIVIELDLLSLRLPVRDGSSDKTAFPYFQKDLIEQVKRLFVDHRQDIFSLLNLEQLIVLKTVLPRERDSLAEKTEQRMRKLNQYLRDKNHAGASVALGNVSSGAAGMKQSYENAIRTLKIGKRIPSSYPFYHYNDWEITLELLTQELTPAVSDKFAGMLLALRDYPNYETLSATFLAYCRCNMNLSETARTLFIHRNSLNYRLDKLSELTGLDLSAFEHCLLLYVALRHARD</sequence>
<dbReference type="Pfam" id="PF05651">
    <property type="entry name" value="Diacid_rec"/>
    <property type="match status" value="1"/>
</dbReference>
<accession>A0A9X4QQJ4</accession>
<dbReference type="InterPro" id="IPR051448">
    <property type="entry name" value="CdaR-like_regulators"/>
</dbReference>
<evidence type="ECO:0000256" key="1">
    <source>
        <dbReference type="ARBA" id="ARBA00006754"/>
    </source>
</evidence>
<dbReference type="InterPro" id="IPR025736">
    <property type="entry name" value="PucR_C-HTH_dom"/>
</dbReference>
<dbReference type="InterPro" id="IPR041522">
    <property type="entry name" value="CdaR_GGDEF"/>
</dbReference>
<organism evidence="5 6">
    <name type="scientific">Cohnella ginsengisoli</name>
    <dbReference type="NCBI Taxonomy" id="425004"/>
    <lineage>
        <taxon>Bacteria</taxon>
        <taxon>Bacillati</taxon>
        <taxon>Bacillota</taxon>
        <taxon>Bacilli</taxon>
        <taxon>Bacillales</taxon>
        <taxon>Paenibacillaceae</taxon>
        <taxon>Cohnella</taxon>
    </lineage>
</organism>
<comment type="caution">
    <text evidence="5">The sequence shown here is derived from an EMBL/GenBank/DDBJ whole genome shotgun (WGS) entry which is preliminary data.</text>
</comment>
<dbReference type="Proteomes" id="UP001153387">
    <property type="component" value="Unassembled WGS sequence"/>
</dbReference>
<evidence type="ECO:0000313" key="6">
    <source>
        <dbReference type="Proteomes" id="UP001153387"/>
    </source>
</evidence>
<feature type="domain" description="Putative sugar diacid recognition" evidence="2">
    <location>
        <begin position="4"/>
        <end position="133"/>
    </location>
</feature>
<evidence type="ECO:0000259" key="4">
    <source>
        <dbReference type="Pfam" id="PF17853"/>
    </source>
</evidence>
<dbReference type="EMBL" id="JAPDHZ010000004">
    <property type="protein sequence ID" value="MDG0793790.1"/>
    <property type="molecule type" value="Genomic_DNA"/>
</dbReference>
<dbReference type="Gene3D" id="1.10.10.2840">
    <property type="entry name" value="PucR C-terminal helix-turn-helix domain"/>
    <property type="match status" value="1"/>
</dbReference>
<evidence type="ECO:0000259" key="2">
    <source>
        <dbReference type="Pfam" id="PF05651"/>
    </source>
</evidence>
<dbReference type="InterPro" id="IPR008599">
    <property type="entry name" value="Diacid_rec"/>
</dbReference>
<dbReference type="Pfam" id="PF13556">
    <property type="entry name" value="HTH_30"/>
    <property type="match status" value="1"/>
</dbReference>
<name>A0A9X4QQJ4_9BACL</name>
<dbReference type="Pfam" id="PF17853">
    <property type="entry name" value="GGDEF_2"/>
    <property type="match status" value="1"/>
</dbReference>
<evidence type="ECO:0000259" key="3">
    <source>
        <dbReference type="Pfam" id="PF13556"/>
    </source>
</evidence>
<dbReference type="PANTHER" id="PTHR33744">
    <property type="entry name" value="CARBOHYDRATE DIACID REGULATOR"/>
    <property type="match status" value="1"/>
</dbReference>
<evidence type="ECO:0000313" key="5">
    <source>
        <dbReference type="EMBL" id="MDG0793790.1"/>
    </source>
</evidence>
<feature type="domain" description="CdaR GGDEF-like" evidence="4">
    <location>
        <begin position="142"/>
        <end position="283"/>
    </location>
</feature>
<feature type="domain" description="PucR C-terminal helix-turn-helix" evidence="3">
    <location>
        <begin position="336"/>
        <end position="391"/>
    </location>
</feature>
<dbReference type="InterPro" id="IPR009057">
    <property type="entry name" value="Homeodomain-like_sf"/>
</dbReference>
<proteinExistence type="inferred from homology"/>
<dbReference type="SUPFAM" id="SSF46689">
    <property type="entry name" value="Homeodomain-like"/>
    <property type="match status" value="1"/>
</dbReference>
<gene>
    <name evidence="5" type="ORF">OMP38_25425</name>
</gene>
<keyword evidence="6" id="KW-1185">Reference proteome</keyword>